<feature type="transmembrane region" description="Helical" evidence="6">
    <location>
        <begin position="263"/>
        <end position="280"/>
    </location>
</feature>
<feature type="transmembrane region" description="Helical" evidence="6">
    <location>
        <begin position="300"/>
        <end position="329"/>
    </location>
</feature>
<keyword evidence="5 6" id="KW-0472">Membrane</keyword>
<gene>
    <name evidence="7" type="primary">ydiK</name>
    <name evidence="7" type="ORF">NCTC12929_01171</name>
</gene>
<dbReference type="InterPro" id="IPR002549">
    <property type="entry name" value="AI-2E-like"/>
</dbReference>
<comment type="caution">
    <text evidence="7">The sequence shown here is derived from an EMBL/GenBank/DDBJ whole genome shotgun (WGS) entry which is preliminary data.</text>
</comment>
<evidence type="ECO:0000256" key="1">
    <source>
        <dbReference type="ARBA" id="ARBA00004141"/>
    </source>
</evidence>
<dbReference type="Proteomes" id="UP000270205">
    <property type="component" value="Unassembled WGS sequence"/>
</dbReference>
<evidence type="ECO:0000313" key="8">
    <source>
        <dbReference type="Proteomes" id="UP000270205"/>
    </source>
</evidence>
<evidence type="ECO:0000256" key="5">
    <source>
        <dbReference type="ARBA" id="ARBA00023136"/>
    </source>
</evidence>
<dbReference type="PANTHER" id="PTHR21716:SF4">
    <property type="entry name" value="TRANSMEMBRANE PROTEIN 245"/>
    <property type="match status" value="1"/>
</dbReference>
<keyword evidence="4 6" id="KW-1133">Transmembrane helix</keyword>
<protein>
    <submittedName>
        <fullName evidence="7">Acid membrane antigen A</fullName>
    </submittedName>
</protein>
<evidence type="ECO:0000256" key="2">
    <source>
        <dbReference type="ARBA" id="ARBA00009773"/>
    </source>
</evidence>
<feature type="transmembrane region" description="Helical" evidence="6">
    <location>
        <begin position="197"/>
        <end position="223"/>
    </location>
</feature>
<dbReference type="PANTHER" id="PTHR21716">
    <property type="entry name" value="TRANSMEMBRANE PROTEIN"/>
    <property type="match status" value="1"/>
</dbReference>
<feature type="transmembrane region" description="Helical" evidence="6">
    <location>
        <begin position="66"/>
        <end position="86"/>
    </location>
</feature>
<evidence type="ECO:0000256" key="3">
    <source>
        <dbReference type="ARBA" id="ARBA00022692"/>
    </source>
</evidence>
<feature type="transmembrane region" description="Helical" evidence="6">
    <location>
        <begin position="229"/>
        <end position="251"/>
    </location>
</feature>
<dbReference type="Pfam" id="PF01594">
    <property type="entry name" value="AI-2E_transport"/>
    <property type="match status" value="1"/>
</dbReference>
<reference evidence="7 8" key="1">
    <citation type="submission" date="2018-11" db="EMBL/GenBank/DDBJ databases">
        <authorList>
            <consortium name="Pathogen Informatics"/>
        </authorList>
    </citation>
    <scope>NUCLEOTIDE SEQUENCE [LARGE SCALE GENOMIC DNA]</scope>
    <source>
        <strain evidence="7 8">NCTC12929</strain>
    </source>
</reference>
<feature type="transmembrane region" description="Helical" evidence="6">
    <location>
        <begin position="144"/>
        <end position="166"/>
    </location>
</feature>
<evidence type="ECO:0000256" key="4">
    <source>
        <dbReference type="ARBA" id="ARBA00022989"/>
    </source>
</evidence>
<comment type="similarity">
    <text evidence="2">Belongs to the autoinducer-2 exporter (AI-2E) (TC 2.A.86) family.</text>
</comment>
<dbReference type="RefSeq" id="WP_125151140.1">
    <property type="nucleotide sequence ID" value="NZ_UYIV01000001.1"/>
</dbReference>
<comment type="subcellular location">
    <subcellularLocation>
        <location evidence="1">Membrane</location>
        <topology evidence="1">Multi-pass membrane protein</topology>
    </subcellularLocation>
</comment>
<proteinExistence type="inferred from homology"/>
<accession>A0A7Z8YQV3</accession>
<organism evidence="7 8">
    <name type="scientific">Bergeyella zoohelcum</name>
    <dbReference type="NCBI Taxonomy" id="1015"/>
    <lineage>
        <taxon>Bacteria</taxon>
        <taxon>Pseudomonadati</taxon>
        <taxon>Bacteroidota</taxon>
        <taxon>Flavobacteriia</taxon>
        <taxon>Flavobacteriales</taxon>
        <taxon>Weeksellaceae</taxon>
        <taxon>Bergeyella</taxon>
    </lineage>
</organism>
<dbReference type="GO" id="GO:0016020">
    <property type="term" value="C:membrane"/>
    <property type="evidence" value="ECO:0007669"/>
    <property type="project" value="UniProtKB-SubCell"/>
</dbReference>
<name>A0A7Z8YQV3_9FLAO</name>
<dbReference type="EMBL" id="UYIV01000001">
    <property type="protein sequence ID" value="VDH03904.1"/>
    <property type="molecule type" value="Genomic_DNA"/>
</dbReference>
<feature type="transmembrane region" description="Helical" evidence="6">
    <location>
        <begin position="12"/>
        <end position="29"/>
    </location>
</feature>
<evidence type="ECO:0000313" key="7">
    <source>
        <dbReference type="EMBL" id="VDH03904.1"/>
    </source>
</evidence>
<evidence type="ECO:0000256" key="6">
    <source>
        <dbReference type="SAM" id="Phobius"/>
    </source>
</evidence>
<sequence length="360" mass="39823">MMNKKDYIPEGIIKQVFLLVLIVVLLGIISFNLALFIPALLGAITLYVVTRDLNLYLQEKLNWKPALAALAIIFLCLVVLILPLYFLGDLLVSKLSQTQAYIPKIEKFLTNVQQYIMELTDINISSTENIKSLTNFATELSTTILSSTLNAFSIVTSMFFILYFMLEKPRQLESVCNAAVPFKRANSKLVGQKFRKLVMANAVGIPVVALGQGLVALVGYLIFGAPSPVLFFALTAITSMIPIVGGAIVFVPVSVFMMMEGDMFGGVGLLIYCLIVVGLTDNVLRFTLLKKLEDIHPLNTVFGIIMGMNLFGFMGLVFGPILVSMTVLLMQIYRDEFSDSDTPDLHVPEEELKNKIDLTI</sequence>
<dbReference type="AlphaFoldDB" id="A0A7Z8YQV3"/>
<keyword evidence="3 6" id="KW-0812">Transmembrane</keyword>